<evidence type="ECO:0000256" key="2">
    <source>
        <dbReference type="SAM" id="Phobius"/>
    </source>
</evidence>
<keyword evidence="2" id="KW-1133">Transmembrane helix</keyword>
<feature type="region of interest" description="Disordered" evidence="1">
    <location>
        <begin position="504"/>
        <end position="525"/>
    </location>
</feature>
<sequence>MNLILSSVLTLAFLPTIHALFFSKNILCNQSVSFPSIDHSVLIDQTVVITLCNITFNVVIHPNEQFFARNFSADKRIQSQPNYRFAYLGRILNENRSSISLILHPHLQIYIYLNGTYYYYLTSSESTFVALKFSQRQLLQYYPLLVNDSFWNKLQQEENLYQQNSIALRDLHFIYELLTLRCESENSQYQTVGFCSLALFVDQILYEKIFQSNVYYLYTFIEHFNFLLRTLTQNRYGGFLIQRLTINNQLPVSQNSSFESLYNLSSNMNYSLRNYCLAHQMLLSKSESESFVLGYQSSTNTYDVGGLCSPPFSTTNNQSDEINLNTGLSIINENIIRNLSMFFNGLMKTSYLFARQMGLNLTLCSTNATRRGFFQFNTQVAPVVQLCVDLVAPTLQLALQRRAHFCFKYLDVYNSSSQAMKQQISCRQLSDPEAIDGKHQKSPSIENVLTDTRRGEWFEGNIVGIIITFSLVIWIPVSCFVHFCRDEINKKAFLEKQQQQQELETLQMRSSTADQTGVTKQTQTD</sequence>
<protein>
    <submittedName>
        <fullName evidence="4">Uncharacterized protein</fullName>
    </submittedName>
</protein>
<gene>
    <name evidence="4" type="ORF">XAT740_LOCUS30899</name>
</gene>
<name>A0A815GK97_ADIRI</name>
<accession>A0A815GK97</accession>
<dbReference type="Proteomes" id="UP000663828">
    <property type="component" value="Unassembled WGS sequence"/>
</dbReference>
<proteinExistence type="predicted"/>
<feature type="transmembrane region" description="Helical" evidence="2">
    <location>
        <begin position="462"/>
        <end position="484"/>
    </location>
</feature>
<keyword evidence="2" id="KW-0812">Transmembrane</keyword>
<dbReference type="InterPro" id="IPR024079">
    <property type="entry name" value="MetalloPept_cat_dom_sf"/>
</dbReference>
<feature type="signal peptide" evidence="3">
    <location>
        <begin position="1"/>
        <end position="19"/>
    </location>
</feature>
<comment type="caution">
    <text evidence="4">The sequence shown here is derived from an EMBL/GenBank/DDBJ whole genome shotgun (WGS) entry which is preliminary data.</text>
</comment>
<keyword evidence="5" id="KW-1185">Reference proteome</keyword>
<keyword evidence="2" id="KW-0472">Membrane</keyword>
<feature type="chain" id="PRO_5032778044" evidence="3">
    <location>
        <begin position="20"/>
        <end position="525"/>
    </location>
</feature>
<reference evidence="4" key="1">
    <citation type="submission" date="2021-02" db="EMBL/GenBank/DDBJ databases">
        <authorList>
            <person name="Nowell W R."/>
        </authorList>
    </citation>
    <scope>NUCLEOTIDE SEQUENCE</scope>
</reference>
<evidence type="ECO:0000256" key="3">
    <source>
        <dbReference type="SAM" id="SignalP"/>
    </source>
</evidence>
<dbReference type="AlphaFoldDB" id="A0A815GK97"/>
<keyword evidence="3" id="KW-0732">Signal</keyword>
<feature type="compositionally biased region" description="Polar residues" evidence="1">
    <location>
        <begin position="508"/>
        <end position="525"/>
    </location>
</feature>
<organism evidence="4 5">
    <name type="scientific">Adineta ricciae</name>
    <name type="common">Rotifer</name>
    <dbReference type="NCBI Taxonomy" id="249248"/>
    <lineage>
        <taxon>Eukaryota</taxon>
        <taxon>Metazoa</taxon>
        <taxon>Spiralia</taxon>
        <taxon>Gnathifera</taxon>
        <taxon>Rotifera</taxon>
        <taxon>Eurotatoria</taxon>
        <taxon>Bdelloidea</taxon>
        <taxon>Adinetida</taxon>
        <taxon>Adinetidae</taxon>
        <taxon>Adineta</taxon>
    </lineage>
</organism>
<dbReference type="GO" id="GO:0008237">
    <property type="term" value="F:metallopeptidase activity"/>
    <property type="evidence" value="ECO:0007669"/>
    <property type="project" value="InterPro"/>
</dbReference>
<dbReference type="EMBL" id="CAJNOR010002778">
    <property type="protein sequence ID" value="CAF1339962.1"/>
    <property type="molecule type" value="Genomic_DNA"/>
</dbReference>
<evidence type="ECO:0000313" key="4">
    <source>
        <dbReference type="EMBL" id="CAF1339962.1"/>
    </source>
</evidence>
<dbReference type="Gene3D" id="3.40.390.10">
    <property type="entry name" value="Collagenase (Catalytic Domain)"/>
    <property type="match status" value="1"/>
</dbReference>
<evidence type="ECO:0000313" key="5">
    <source>
        <dbReference type="Proteomes" id="UP000663828"/>
    </source>
</evidence>
<evidence type="ECO:0000256" key="1">
    <source>
        <dbReference type="SAM" id="MobiDB-lite"/>
    </source>
</evidence>